<evidence type="ECO:0000313" key="3">
    <source>
        <dbReference type="Proteomes" id="UP000007148"/>
    </source>
</evidence>
<feature type="region of interest" description="Disordered" evidence="1">
    <location>
        <begin position="629"/>
        <end position="661"/>
    </location>
</feature>
<proteinExistence type="predicted"/>
<reference evidence="2 3" key="1">
    <citation type="journal article" date="2011" name="PLoS Pathog.">
        <title>Endophytic Life Strategies Decoded by Genome and Transcriptome Analyses of the Mutualistic Root Symbiont Piriformospora indica.</title>
        <authorList>
            <person name="Zuccaro A."/>
            <person name="Lahrmann U."/>
            <person name="Guldener U."/>
            <person name="Langen G."/>
            <person name="Pfiffi S."/>
            <person name="Biedenkopf D."/>
            <person name="Wong P."/>
            <person name="Samans B."/>
            <person name="Grimm C."/>
            <person name="Basiewicz M."/>
            <person name="Murat C."/>
            <person name="Martin F."/>
            <person name="Kogel K.H."/>
        </authorList>
    </citation>
    <scope>NUCLEOTIDE SEQUENCE [LARGE SCALE GENOMIC DNA]</scope>
    <source>
        <strain evidence="2 3">DSM 11827</strain>
    </source>
</reference>
<dbReference type="InParanoid" id="G4TDQ7"/>
<dbReference type="STRING" id="1109443.G4TDQ7"/>
<dbReference type="OrthoDB" id="3191268at2759"/>
<feature type="compositionally biased region" description="Polar residues" evidence="1">
    <location>
        <begin position="104"/>
        <end position="117"/>
    </location>
</feature>
<feature type="compositionally biased region" description="Low complexity" evidence="1">
    <location>
        <begin position="377"/>
        <end position="388"/>
    </location>
</feature>
<feature type="region of interest" description="Disordered" evidence="1">
    <location>
        <begin position="96"/>
        <end position="203"/>
    </location>
</feature>
<evidence type="ECO:0000256" key="1">
    <source>
        <dbReference type="SAM" id="MobiDB-lite"/>
    </source>
</evidence>
<evidence type="ECO:0000313" key="2">
    <source>
        <dbReference type="EMBL" id="CCA69442.1"/>
    </source>
</evidence>
<feature type="compositionally biased region" description="Pro residues" evidence="1">
    <location>
        <begin position="157"/>
        <end position="182"/>
    </location>
</feature>
<dbReference type="OMA" id="TRMPATH"/>
<keyword evidence="3" id="KW-1185">Reference proteome</keyword>
<dbReference type="EMBL" id="CAFZ01000055">
    <property type="protein sequence ID" value="CCA69442.1"/>
    <property type="molecule type" value="Genomic_DNA"/>
</dbReference>
<organism evidence="2 3">
    <name type="scientific">Serendipita indica (strain DSM 11827)</name>
    <name type="common">Root endophyte fungus</name>
    <name type="synonym">Piriformospora indica</name>
    <dbReference type="NCBI Taxonomy" id="1109443"/>
    <lineage>
        <taxon>Eukaryota</taxon>
        <taxon>Fungi</taxon>
        <taxon>Dikarya</taxon>
        <taxon>Basidiomycota</taxon>
        <taxon>Agaricomycotina</taxon>
        <taxon>Agaricomycetes</taxon>
        <taxon>Sebacinales</taxon>
        <taxon>Serendipitaceae</taxon>
        <taxon>Serendipita</taxon>
    </lineage>
</organism>
<sequence length="844" mass="91942">MSAQQASMQLLQYRSPASVQYDKVAHGIFSPASTVRIPLPLAAATRSASKPPLPLPGSAKAVPRPQRTSLQAKPVSTTSVLSPPVIGLDLALMPPADHRDSAMSPRNSVNVRTTTGARASRLAPIDIPRRTSKLSTVSNRPVWKPVSAPTPASPISAGPPPERSPITSPPSPDQRPPTPPPKDIVDTHELSKHPSASAVSIDRSVMPAATLMPSKPTTPEPTAHVNERAEILARTISSNNLHQAYKTESAPAVVSQEQAANTEVELPAIDIVPPSPARHRPAPMPLQPLIIFPADALEDLGERPPLRVVNVTSDFGLDSMASVPVAPQVVMMPEPPVAAPSSRRSTNSSIASSTTLNSTPSQEQMTLDSDGPTITMVPIAEPAVAPVPKHQSLPVPAPNREMAGPSQPMRYSHLPRVSLTDAPVPSPSVTGTPGPFKVPKIPPPTRNRYPRTLTVPTPLAQPPQVQPVIVQSTSAQQPPSRRASQLPQAPQAPIPFPQYAPAHEPQGPPRPYHVHTRSDPPPSTPLRNQRTFAPPEPSFVNPDYYSSDDDDPSKWAPYPEAPPSRRSSRSLNGHRNSIYAARVDSEDEDILYPLPSISLPNLHLRPILQTGDDDTFGRNESSKRIKFAVPDDDGVDKPSQAAGGRRRIRRRSNSTDSVVRGPKQIPWLQESDVPDRRRRSGLITVPDPFGGKWVDEGRYDAVNHPELIPQDVYKRYVHEDGTPKFPEYRENYAAKTKALAAAEEQSRARILGRNTRMPATHVELEEDMPVSTPVCLRRPRAISEGGAKLRRRSRSRDRADWAPPPTIPDPEIPAYPQYTMPAQSTSLFPNPFERMGRKLSKLRR</sequence>
<gene>
    <name evidence="2" type="ORF">PIIN_03342</name>
</gene>
<dbReference type="Proteomes" id="UP000007148">
    <property type="component" value="Unassembled WGS sequence"/>
</dbReference>
<comment type="caution">
    <text evidence="2">The sequence shown here is derived from an EMBL/GenBank/DDBJ whole genome shotgun (WGS) entry which is preliminary data.</text>
</comment>
<dbReference type="HOGENOM" id="CLU_337415_0_0_1"/>
<feature type="compositionally biased region" description="Polar residues" evidence="1">
    <location>
        <begin position="66"/>
        <end position="76"/>
    </location>
</feature>
<name>G4TDQ7_SERID</name>
<feature type="region of interest" description="Disordered" evidence="1">
    <location>
        <begin position="783"/>
        <end position="844"/>
    </location>
</feature>
<feature type="compositionally biased region" description="Basic and acidic residues" evidence="1">
    <location>
        <begin position="183"/>
        <end position="192"/>
    </location>
</feature>
<dbReference type="AlphaFoldDB" id="G4TDQ7"/>
<accession>G4TDQ7</accession>
<feature type="compositionally biased region" description="Low complexity" evidence="1">
    <location>
        <begin position="339"/>
        <end position="359"/>
    </location>
</feature>
<feature type="region of interest" description="Disordered" evidence="1">
    <location>
        <begin position="334"/>
        <end position="572"/>
    </location>
</feature>
<feature type="region of interest" description="Disordered" evidence="1">
    <location>
        <begin position="46"/>
        <end position="76"/>
    </location>
</feature>
<feature type="compositionally biased region" description="Pro residues" evidence="1">
    <location>
        <begin position="802"/>
        <end position="813"/>
    </location>
</feature>
<protein>
    <submittedName>
        <fullName evidence="2">Uncharacterized protein</fullName>
    </submittedName>
</protein>